<dbReference type="EMBL" id="JH651381">
    <property type="protein sequence ID" value="EIJ37061.1"/>
    <property type="molecule type" value="Genomic_DNA"/>
</dbReference>
<dbReference type="RefSeq" id="WP_002706529.1">
    <property type="nucleotide sequence ID" value="NZ_JH651381.1"/>
</dbReference>
<dbReference type="Proteomes" id="UP000005317">
    <property type="component" value="Unassembled WGS sequence"/>
</dbReference>
<accession>A0A656HJA5</accession>
<sequence length="286" mass="32857">MDNSLLATMERIKANLERKSQNSNIAADADPLHNLLDNTVTKQHALSRAYYRFGLVEKRCMEAMISKLNPMRNDNVQEIELKALDYAKAFQVSDKIAYRDLASAIHGLMRTVITVDRLNGKKGRIEFTLMSKADYMEDEGRILCVFNPLVVPYLMGLKEKFSSYPLKNAVDFSSSYTWRFYELLVSWAKDKKETGGLFVGWFTPSVEELREMLGVPPSYKWESFNRQVLVIAERELREKASIHMDITRIKTSRKITHLKIEFIQSDQIPMPLAGGELPKKPRKGKA</sequence>
<dbReference type="AlphaFoldDB" id="A0A656HJA5"/>
<keyword evidence="4" id="KW-1185">Reference proteome</keyword>
<dbReference type="GO" id="GO:0003887">
    <property type="term" value="F:DNA-directed DNA polymerase activity"/>
    <property type="evidence" value="ECO:0007669"/>
    <property type="project" value="InterPro"/>
</dbReference>
<dbReference type="OrthoDB" id="7060771at2"/>
<evidence type="ECO:0000313" key="4">
    <source>
        <dbReference type="Proteomes" id="UP000005317"/>
    </source>
</evidence>
<dbReference type="Gene3D" id="1.10.10.10">
    <property type="entry name" value="Winged helix-like DNA-binding domain superfamily/Winged helix DNA-binding domain"/>
    <property type="match status" value="2"/>
</dbReference>
<gene>
    <name evidence="3" type="ORF">Thini_0052</name>
</gene>
<name>A0A656HJA5_THINJ</name>
<dbReference type="Pfam" id="PF01051">
    <property type="entry name" value="Rep3_N"/>
    <property type="match status" value="1"/>
</dbReference>
<evidence type="ECO:0000259" key="2">
    <source>
        <dbReference type="Pfam" id="PF01051"/>
    </source>
</evidence>
<dbReference type="InterPro" id="IPR036388">
    <property type="entry name" value="WH-like_DNA-bd_sf"/>
</dbReference>
<organism evidence="3 4">
    <name type="scientific">Thiothrix nivea (strain ATCC 35100 / DSM 5205 / JP2)</name>
    <dbReference type="NCBI Taxonomy" id="870187"/>
    <lineage>
        <taxon>Bacteria</taxon>
        <taxon>Pseudomonadati</taxon>
        <taxon>Pseudomonadota</taxon>
        <taxon>Gammaproteobacteria</taxon>
        <taxon>Thiotrichales</taxon>
        <taxon>Thiotrichaceae</taxon>
        <taxon>Thiothrix</taxon>
    </lineage>
</organism>
<protein>
    <submittedName>
        <fullName evidence="3">Initiator RepB protein</fullName>
    </submittedName>
</protein>
<dbReference type="SUPFAM" id="SSF46785">
    <property type="entry name" value="Winged helix' DNA-binding domain"/>
    <property type="match status" value="2"/>
</dbReference>
<evidence type="ECO:0000256" key="1">
    <source>
        <dbReference type="ARBA" id="ARBA00038283"/>
    </source>
</evidence>
<feature type="domain" description="Initiator Rep protein WH1" evidence="2">
    <location>
        <begin position="39"/>
        <end position="184"/>
    </location>
</feature>
<evidence type="ECO:0000313" key="3">
    <source>
        <dbReference type="EMBL" id="EIJ37061.1"/>
    </source>
</evidence>
<comment type="similarity">
    <text evidence="1">Belongs to the initiator RepB protein family.</text>
</comment>
<reference evidence="4" key="1">
    <citation type="journal article" date="2011" name="Stand. Genomic Sci.">
        <title>Genome sequence of the filamentous, gliding Thiothrix nivea neotype strain (JP2(T)).</title>
        <authorList>
            <person name="Lapidus A."/>
            <person name="Nolan M."/>
            <person name="Lucas S."/>
            <person name="Glavina Del Rio T."/>
            <person name="Tice H."/>
            <person name="Cheng J.F."/>
            <person name="Tapia R."/>
            <person name="Han C."/>
            <person name="Goodwin L."/>
            <person name="Pitluck S."/>
            <person name="Liolios K."/>
            <person name="Pagani I."/>
            <person name="Ivanova N."/>
            <person name="Huntemann M."/>
            <person name="Mavromatis K."/>
            <person name="Mikhailova N."/>
            <person name="Pati A."/>
            <person name="Chen A."/>
            <person name="Palaniappan K."/>
            <person name="Land M."/>
            <person name="Brambilla E.M."/>
            <person name="Rohde M."/>
            <person name="Abt B."/>
            <person name="Verbarg S."/>
            <person name="Goker M."/>
            <person name="Bristow J."/>
            <person name="Eisen J.A."/>
            <person name="Markowitz V."/>
            <person name="Hugenholtz P."/>
            <person name="Kyrpides N.C."/>
            <person name="Klenk H.P."/>
            <person name="Woyke T."/>
        </authorList>
    </citation>
    <scope>NUCLEOTIDE SEQUENCE [LARGE SCALE GENOMIC DNA]</scope>
    <source>
        <strain evidence="4">ATCC 35100 / DSM 5205 / JP2</strain>
    </source>
</reference>
<dbReference type="InterPro" id="IPR000525">
    <property type="entry name" value="Initiator_Rep_WH1"/>
</dbReference>
<dbReference type="InterPro" id="IPR036390">
    <property type="entry name" value="WH_DNA-bd_sf"/>
</dbReference>
<proteinExistence type="inferred from homology"/>
<dbReference type="GO" id="GO:0006270">
    <property type="term" value="P:DNA replication initiation"/>
    <property type="evidence" value="ECO:0007669"/>
    <property type="project" value="InterPro"/>
</dbReference>
<dbReference type="Pfam" id="PF21205">
    <property type="entry name" value="Rep3_C"/>
    <property type="match status" value="1"/>
</dbReference>